<dbReference type="KEGG" id="cari:FNU76_09190"/>
<dbReference type="OrthoDB" id="9801699at2"/>
<organism evidence="3 4">
    <name type="scientific">Chitinimonas arctica</name>
    <dbReference type="NCBI Taxonomy" id="2594795"/>
    <lineage>
        <taxon>Bacteria</taxon>
        <taxon>Pseudomonadati</taxon>
        <taxon>Pseudomonadota</taxon>
        <taxon>Betaproteobacteria</taxon>
        <taxon>Neisseriales</taxon>
        <taxon>Chitinibacteraceae</taxon>
        <taxon>Chitinimonas</taxon>
    </lineage>
</organism>
<dbReference type="InterPro" id="IPR017224">
    <property type="entry name" value="Opine_Oxase_asu/HCN_bsu"/>
</dbReference>
<keyword evidence="4" id="KW-1185">Reference proteome</keyword>
<accession>A0A516SES4</accession>
<dbReference type="PRINTS" id="PR00368">
    <property type="entry name" value="FADPNR"/>
</dbReference>
<name>A0A516SES4_9NEIS</name>
<feature type="domain" description="FAD/NAD(P)-binding" evidence="2">
    <location>
        <begin position="8"/>
        <end position="296"/>
    </location>
</feature>
<keyword evidence="1" id="KW-0560">Oxidoreductase</keyword>
<dbReference type="PANTHER" id="PTHR42949">
    <property type="entry name" value="ANAEROBIC GLYCEROL-3-PHOSPHATE DEHYDROGENASE SUBUNIT B"/>
    <property type="match status" value="1"/>
</dbReference>
<evidence type="ECO:0000259" key="2">
    <source>
        <dbReference type="Pfam" id="PF07992"/>
    </source>
</evidence>
<dbReference type="Gene3D" id="1.10.10.1100">
    <property type="entry name" value="BFD-like [2Fe-2S]-binding domain"/>
    <property type="match status" value="1"/>
</dbReference>
<dbReference type="Proteomes" id="UP000317550">
    <property type="component" value="Chromosome"/>
</dbReference>
<dbReference type="InterPro" id="IPR051691">
    <property type="entry name" value="Metab_Enz_Cyan_OpOx_G3PDH"/>
</dbReference>
<evidence type="ECO:0000313" key="3">
    <source>
        <dbReference type="EMBL" id="QDQ26528.1"/>
    </source>
</evidence>
<evidence type="ECO:0000256" key="1">
    <source>
        <dbReference type="ARBA" id="ARBA00023002"/>
    </source>
</evidence>
<dbReference type="Pfam" id="PF07992">
    <property type="entry name" value="Pyr_redox_2"/>
    <property type="match status" value="1"/>
</dbReference>
<dbReference type="InterPro" id="IPR036188">
    <property type="entry name" value="FAD/NAD-bd_sf"/>
</dbReference>
<dbReference type="SUPFAM" id="SSF51905">
    <property type="entry name" value="FAD/NAD(P)-binding domain"/>
    <property type="match status" value="1"/>
</dbReference>
<dbReference type="PANTHER" id="PTHR42949:SF3">
    <property type="entry name" value="ANAEROBIC GLYCEROL-3-PHOSPHATE DEHYDROGENASE SUBUNIT B"/>
    <property type="match status" value="1"/>
</dbReference>
<reference evidence="4" key="1">
    <citation type="submission" date="2019-07" db="EMBL/GenBank/DDBJ databases">
        <title>Chitinimonas sp. nov., isolated from Ny-Alesund, arctica soil.</title>
        <authorList>
            <person name="Xu Q."/>
            <person name="Peng F."/>
        </authorList>
    </citation>
    <scope>NUCLEOTIDE SEQUENCE [LARGE SCALE GENOMIC DNA]</scope>
    <source>
        <strain evidence="4">R3-44</strain>
    </source>
</reference>
<evidence type="ECO:0000313" key="4">
    <source>
        <dbReference type="Proteomes" id="UP000317550"/>
    </source>
</evidence>
<sequence length="428" mass="45010">MKADYHTDIAIVGAGPAGMAAAIAAAEQGKHVSLIDDNPAPGGQIWRQGGAPLRGAARASLRSLAASRVRLISGSRVVATPEPGLLLLESARQASSLRYDKLIVCTGARERLLPFPGWTLPGVTGAGGLQALVKSGLNPVGQRVVLAGSGPLLLATAQTLQQAGAQVLLIAEQADLRQLARFAWGLRAYPAKLRQAAGLAWQLRSIPYWAGSHVIEAQGKDRLEGVRLKLAGEVRHIACDWLGVGFGLLPNTELLAALGCRLEDGHACVDAAQQTSNPMVYTAGESTGVGGVDKAVLEGRIAGLAASGALAHALALSPRRASHLRFAELLATHFALRPEIAQAVRPDTLVCRCEDVSHARLSAFDNWREAKLQTRCGMGPCQGRICGAACQTLYGWQTAAGRPPISPARLATLLHTYPHTNQTEADLI</sequence>
<dbReference type="PRINTS" id="PR00411">
    <property type="entry name" value="PNDRDTASEI"/>
</dbReference>
<dbReference type="RefSeq" id="WP_144277922.1">
    <property type="nucleotide sequence ID" value="NZ_CP041730.1"/>
</dbReference>
<dbReference type="PIRSF" id="PIRSF037495">
    <property type="entry name" value="Opine_OX_OoxA/HcnB"/>
    <property type="match status" value="1"/>
</dbReference>
<gene>
    <name evidence="3" type="ORF">FNU76_09190</name>
</gene>
<dbReference type="InterPro" id="IPR023753">
    <property type="entry name" value="FAD/NAD-binding_dom"/>
</dbReference>
<dbReference type="Gene3D" id="3.50.50.60">
    <property type="entry name" value="FAD/NAD(P)-binding domain"/>
    <property type="match status" value="2"/>
</dbReference>
<dbReference type="InterPro" id="IPR041854">
    <property type="entry name" value="BFD-like_2Fe2S-bd_dom_sf"/>
</dbReference>
<dbReference type="AlphaFoldDB" id="A0A516SES4"/>
<dbReference type="GO" id="GO:0016491">
    <property type="term" value="F:oxidoreductase activity"/>
    <property type="evidence" value="ECO:0007669"/>
    <property type="project" value="UniProtKB-KW"/>
</dbReference>
<protein>
    <submittedName>
        <fullName evidence="3">NAD(P)/FAD-dependent oxidoreductase</fullName>
    </submittedName>
</protein>
<dbReference type="EMBL" id="CP041730">
    <property type="protein sequence ID" value="QDQ26528.1"/>
    <property type="molecule type" value="Genomic_DNA"/>
</dbReference>
<proteinExistence type="predicted"/>